<dbReference type="GO" id="GO:0003677">
    <property type="term" value="F:DNA binding"/>
    <property type="evidence" value="ECO:0007669"/>
    <property type="project" value="UniProtKB-KW"/>
</dbReference>
<dbReference type="EMBL" id="JABFAD010000009">
    <property type="protein sequence ID" value="MBA0807478.1"/>
    <property type="molecule type" value="Genomic_DNA"/>
</dbReference>
<dbReference type="PRINTS" id="PR00367">
    <property type="entry name" value="ETHRSPELEMNT"/>
</dbReference>
<comment type="subcellular location">
    <subcellularLocation>
        <location evidence="1">Nucleus</location>
    </subcellularLocation>
</comment>
<gene>
    <name evidence="9" type="ORF">Gohar_023283</name>
</gene>
<dbReference type="InterPro" id="IPR016177">
    <property type="entry name" value="DNA-bd_dom_sf"/>
</dbReference>
<keyword evidence="5" id="KW-0804">Transcription</keyword>
<dbReference type="InterPro" id="IPR036955">
    <property type="entry name" value="AP2/ERF_dom_sf"/>
</dbReference>
<protein>
    <recommendedName>
        <fullName evidence="8">AP2/ERF domain-containing protein</fullName>
    </recommendedName>
</protein>
<feature type="domain" description="AP2/ERF" evidence="8">
    <location>
        <begin position="170"/>
        <end position="227"/>
    </location>
</feature>
<keyword evidence="4" id="KW-0238">DNA-binding</keyword>
<evidence type="ECO:0000256" key="4">
    <source>
        <dbReference type="ARBA" id="ARBA00023125"/>
    </source>
</evidence>
<dbReference type="Proteomes" id="UP000593560">
    <property type="component" value="Unassembled WGS sequence"/>
</dbReference>
<dbReference type="OrthoDB" id="1926799at2759"/>
<dbReference type="Pfam" id="PF00847">
    <property type="entry name" value="AP2"/>
    <property type="match status" value="1"/>
</dbReference>
<dbReference type="PROSITE" id="PS51032">
    <property type="entry name" value="AP2_ERF"/>
    <property type="match status" value="1"/>
</dbReference>
<dbReference type="GO" id="GO:0005634">
    <property type="term" value="C:nucleus"/>
    <property type="evidence" value="ECO:0007669"/>
    <property type="project" value="UniProtKB-SubCell"/>
</dbReference>
<evidence type="ECO:0000256" key="2">
    <source>
        <dbReference type="ARBA" id="ARBA00022745"/>
    </source>
</evidence>
<dbReference type="PANTHER" id="PTHR31677">
    <property type="entry name" value="AP2 DOMAIN CLASS TRANSCRIPTION FACTOR"/>
    <property type="match status" value="1"/>
</dbReference>
<dbReference type="SMART" id="SM00380">
    <property type="entry name" value="AP2"/>
    <property type="match status" value="1"/>
</dbReference>
<dbReference type="AlphaFoldDB" id="A0A7J9HCX2"/>
<dbReference type="InterPro" id="IPR001471">
    <property type="entry name" value="AP2/ERF_dom"/>
</dbReference>
<evidence type="ECO:0000256" key="3">
    <source>
        <dbReference type="ARBA" id="ARBA00023015"/>
    </source>
</evidence>
<dbReference type="SUPFAM" id="SSF54171">
    <property type="entry name" value="DNA-binding domain"/>
    <property type="match status" value="1"/>
</dbReference>
<evidence type="ECO:0000256" key="5">
    <source>
        <dbReference type="ARBA" id="ARBA00023163"/>
    </source>
</evidence>
<comment type="similarity">
    <text evidence="7">Belongs to the AP2/ERF transcription factor family. ERF subfamily.</text>
</comment>
<proteinExistence type="inferred from homology"/>
<name>A0A7J9HCX2_9ROSI</name>
<keyword evidence="2" id="KW-0936">Ethylene signaling pathway</keyword>
<dbReference type="GO" id="GO:0003700">
    <property type="term" value="F:DNA-binding transcription factor activity"/>
    <property type="evidence" value="ECO:0007669"/>
    <property type="project" value="InterPro"/>
</dbReference>
<reference evidence="9 10" key="1">
    <citation type="journal article" date="2019" name="Genome Biol. Evol.">
        <title>Insights into the evolution of the New World diploid cottons (Gossypium, subgenus Houzingenia) based on genome sequencing.</title>
        <authorList>
            <person name="Grover C.E."/>
            <person name="Arick M.A. 2nd"/>
            <person name="Thrash A."/>
            <person name="Conover J.L."/>
            <person name="Sanders W.S."/>
            <person name="Peterson D.G."/>
            <person name="Frelichowski J.E."/>
            <person name="Scheffler J.A."/>
            <person name="Scheffler B.E."/>
            <person name="Wendel J.F."/>
        </authorList>
    </citation>
    <scope>NUCLEOTIDE SEQUENCE [LARGE SCALE GENOMIC DNA]</scope>
    <source>
        <strain evidence="9">0</strain>
        <tissue evidence="9">Leaf</tissue>
    </source>
</reference>
<evidence type="ECO:0000256" key="7">
    <source>
        <dbReference type="ARBA" id="ARBA00024343"/>
    </source>
</evidence>
<evidence type="ECO:0000259" key="8">
    <source>
        <dbReference type="PROSITE" id="PS51032"/>
    </source>
</evidence>
<dbReference type="FunFam" id="3.30.730.10:FF:000001">
    <property type="entry name" value="Ethylene-responsive transcription factor 2"/>
    <property type="match status" value="1"/>
</dbReference>
<evidence type="ECO:0000256" key="1">
    <source>
        <dbReference type="ARBA" id="ARBA00004123"/>
    </source>
</evidence>
<sequence length="338" mass="37115">MLRTPIELYISVRSITPPHTMQSPAMVDFRSLQAVPFFDKPQTSEASWPCDRPAGSSQFPSCSSMVAPTYFYKRNYLPVCSEFAGVLSLDGFDKNRENAVETTIESGPEMPPVLDGIAVVVGQHVLFGNKANPTTSNRSSDGDRPGFISVSQRFGANKRDLGSSVSVQKSYRGVRKRPWGRWSAEIRDRVGRCRHWLGTFDTAEEAARAYDAAARRLRGSKAKTNFEIPSVLPALASPSTSSSSSEAKKVKGKAKTVRKCAVVTSVDQLFSSDSSFGGNEGKGKSGLWVSRVELEVKVIVTVRWKQNQWNVLETKMSGNGLLLHDDMNLLLGVLVVYV</sequence>
<dbReference type="PANTHER" id="PTHR31677:SF75">
    <property type="entry name" value="ETHYLENE-RESPONSIVE TRANSCRIPTION FACTOR ERF084"/>
    <property type="match status" value="1"/>
</dbReference>
<dbReference type="Gene3D" id="3.30.730.10">
    <property type="entry name" value="AP2/ERF domain"/>
    <property type="match status" value="1"/>
</dbReference>
<keyword evidence="3" id="KW-0805">Transcription regulation</keyword>
<organism evidence="9 10">
    <name type="scientific">Gossypium harknessii</name>
    <dbReference type="NCBI Taxonomy" id="34285"/>
    <lineage>
        <taxon>Eukaryota</taxon>
        <taxon>Viridiplantae</taxon>
        <taxon>Streptophyta</taxon>
        <taxon>Embryophyta</taxon>
        <taxon>Tracheophyta</taxon>
        <taxon>Spermatophyta</taxon>
        <taxon>Magnoliopsida</taxon>
        <taxon>eudicotyledons</taxon>
        <taxon>Gunneridae</taxon>
        <taxon>Pentapetalae</taxon>
        <taxon>rosids</taxon>
        <taxon>malvids</taxon>
        <taxon>Malvales</taxon>
        <taxon>Malvaceae</taxon>
        <taxon>Malvoideae</taxon>
        <taxon>Gossypium</taxon>
    </lineage>
</organism>
<keyword evidence="10" id="KW-1185">Reference proteome</keyword>
<keyword evidence="6" id="KW-0539">Nucleus</keyword>
<dbReference type="GO" id="GO:0009873">
    <property type="term" value="P:ethylene-activated signaling pathway"/>
    <property type="evidence" value="ECO:0007669"/>
    <property type="project" value="UniProtKB-KW"/>
</dbReference>
<evidence type="ECO:0000256" key="6">
    <source>
        <dbReference type="ARBA" id="ARBA00023242"/>
    </source>
</evidence>
<evidence type="ECO:0000313" key="9">
    <source>
        <dbReference type="EMBL" id="MBA0807478.1"/>
    </source>
</evidence>
<comment type="caution">
    <text evidence="9">The sequence shown here is derived from an EMBL/GenBank/DDBJ whole genome shotgun (WGS) entry which is preliminary data.</text>
</comment>
<dbReference type="CDD" id="cd00018">
    <property type="entry name" value="AP2"/>
    <property type="match status" value="1"/>
</dbReference>
<evidence type="ECO:0000313" key="10">
    <source>
        <dbReference type="Proteomes" id="UP000593560"/>
    </source>
</evidence>
<accession>A0A7J9HCX2</accession>